<reference evidence="1" key="1">
    <citation type="submission" date="2020-07" db="EMBL/GenBank/DDBJ databases">
        <title>The High-quality genome of the commercially important snow crab, Chionoecetes opilio.</title>
        <authorList>
            <person name="Jeong J.-H."/>
            <person name="Ryu S."/>
        </authorList>
    </citation>
    <scope>NUCLEOTIDE SEQUENCE</scope>
    <source>
        <strain evidence="1">MADBK_172401_WGS</strain>
        <tissue evidence="1">Digestive gland</tissue>
    </source>
</reference>
<name>A0A8J5CND2_CHIOP</name>
<proteinExistence type="predicted"/>
<organism evidence="1 2">
    <name type="scientific">Chionoecetes opilio</name>
    <name type="common">Atlantic snow crab</name>
    <name type="synonym">Cancer opilio</name>
    <dbReference type="NCBI Taxonomy" id="41210"/>
    <lineage>
        <taxon>Eukaryota</taxon>
        <taxon>Metazoa</taxon>
        <taxon>Ecdysozoa</taxon>
        <taxon>Arthropoda</taxon>
        <taxon>Crustacea</taxon>
        <taxon>Multicrustacea</taxon>
        <taxon>Malacostraca</taxon>
        <taxon>Eumalacostraca</taxon>
        <taxon>Eucarida</taxon>
        <taxon>Decapoda</taxon>
        <taxon>Pleocyemata</taxon>
        <taxon>Brachyura</taxon>
        <taxon>Eubrachyura</taxon>
        <taxon>Majoidea</taxon>
        <taxon>Majidae</taxon>
        <taxon>Chionoecetes</taxon>
    </lineage>
</organism>
<evidence type="ECO:0000313" key="1">
    <source>
        <dbReference type="EMBL" id="KAG0714242.1"/>
    </source>
</evidence>
<dbReference type="EMBL" id="JACEEZ010020705">
    <property type="protein sequence ID" value="KAG0714242.1"/>
    <property type="molecule type" value="Genomic_DNA"/>
</dbReference>
<dbReference type="AlphaFoldDB" id="A0A8J5CND2"/>
<accession>A0A8J5CND2</accession>
<comment type="caution">
    <text evidence="1">The sequence shown here is derived from an EMBL/GenBank/DDBJ whole genome shotgun (WGS) entry which is preliminary data.</text>
</comment>
<sequence length="120" mass="13628">MNLASNGLSINCCRKKELPASETLYQALKKCHYARKVCERQVDSLCDRIKDLHLHSLSGLATPHTHHQDDDLASLERSLRETYISTPPLTSPFKMLSPGKQESLQKILSQRNFIPLRQVS</sequence>
<gene>
    <name evidence="1" type="ORF">GWK47_001658</name>
</gene>
<dbReference type="Proteomes" id="UP000770661">
    <property type="component" value="Unassembled WGS sequence"/>
</dbReference>
<keyword evidence="2" id="KW-1185">Reference proteome</keyword>
<evidence type="ECO:0000313" key="2">
    <source>
        <dbReference type="Proteomes" id="UP000770661"/>
    </source>
</evidence>
<protein>
    <submittedName>
        <fullName evidence="1">Uncharacterized protein</fullName>
    </submittedName>
</protein>